<organism evidence="1 2">
    <name type="scientific">Athelia psychrophila</name>
    <dbReference type="NCBI Taxonomy" id="1759441"/>
    <lineage>
        <taxon>Eukaryota</taxon>
        <taxon>Fungi</taxon>
        <taxon>Dikarya</taxon>
        <taxon>Basidiomycota</taxon>
        <taxon>Agaricomycotina</taxon>
        <taxon>Agaricomycetes</taxon>
        <taxon>Agaricomycetidae</taxon>
        <taxon>Atheliales</taxon>
        <taxon>Atheliaceae</taxon>
        <taxon>Athelia</taxon>
    </lineage>
</organism>
<dbReference type="AlphaFoldDB" id="A0A166QLI2"/>
<keyword evidence="2" id="KW-1185">Reference proteome</keyword>
<protein>
    <submittedName>
        <fullName evidence="1">Uncharacterized protein</fullName>
    </submittedName>
</protein>
<name>A0A166QLI2_9AGAM</name>
<dbReference type="EMBL" id="KV417509">
    <property type="protein sequence ID" value="KZP27290.1"/>
    <property type="molecule type" value="Genomic_DNA"/>
</dbReference>
<gene>
    <name evidence="1" type="ORF">FIBSPDRAFT_313809</name>
</gene>
<dbReference type="Proteomes" id="UP000076532">
    <property type="component" value="Unassembled WGS sequence"/>
</dbReference>
<sequence length="201" mass="22653">MRSFETCHIRYQSWPSYICPTSASSHSPPTGLGRCSDLSGRPSAPTVNLKNQPYDHLIAYANMSNFIAQILIPILEDLKQLRVLEVLEVLESDPTFISARFLKCFAQISPSSTPILAPNLYTLLFHYSQNTDFDSFARALQSRCLPGSQVILKTVTILCPECNLGSTLENFQTSPWWDQLRDVGIDMQLQALESYAVRWGF</sequence>
<evidence type="ECO:0000313" key="2">
    <source>
        <dbReference type="Proteomes" id="UP000076532"/>
    </source>
</evidence>
<reference evidence="1 2" key="1">
    <citation type="journal article" date="2016" name="Mol. Biol. Evol.">
        <title>Comparative Genomics of Early-Diverging Mushroom-Forming Fungi Provides Insights into the Origins of Lignocellulose Decay Capabilities.</title>
        <authorList>
            <person name="Nagy L.G."/>
            <person name="Riley R."/>
            <person name="Tritt A."/>
            <person name="Adam C."/>
            <person name="Daum C."/>
            <person name="Floudas D."/>
            <person name="Sun H."/>
            <person name="Yadav J.S."/>
            <person name="Pangilinan J."/>
            <person name="Larsson K.H."/>
            <person name="Matsuura K."/>
            <person name="Barry K."/>
            <person name="Labutti K."/>
            <person name="Kuo R."/>
            <person name="Ohm R.A."/>
            <person name="Bhattacharya S.S."/>
            <person name="Shirouzu T."/>
            <person name="Yoshinaga Y."/>
            <person name="Martin F.M."/>
            <person name="Grigoriev I.V."/>
            <person name="Hibbett D.S."/>
        </authorList>
    </citation>
    <scope>NUCLEOTIDE SEQUENCE [LARGE SCALE GENOMIC DNA]</scope>
    <source>
        <strain evidence="1 2">CBS 109695</strain>
    </source>
</reference>
<accession>A0A166QLI2</accession>
<evidence type="ECO:0000313" key="1">
    <source>
        <dbReference type="EMBL" id="KZP27290.1"/>
    </source>
</evidence>
<proteinExistence type="predicted"/>